<keyword evidence="2" id="KW-1185">Reference proteome</keyword>
<dbReference type="OrthoDB" id="772817at2"/>
<dbReference type="Proteomes" id="UP000198836">
    <property type="component" value="Unassembled WGS sequence"/>
</dbReference>
<organism evidence="1 2">
    <name type="scientific">Pedobacter suwonensis</name>
    <dbReference type="NCBI Taxonomy" id="332999"/>
    <lineage>
        <taxon>Bacteria</taxon>
        <taxon>Pseudomonadati</taxon>
        <taxon>Bacteroidota</taxon>
        <taxon>Sphingobacteriia</taxon>
        <taxon>Sphingobacteriales</taxon>
        <taxon>Sphingobacteriaceae</taxon>
        <taxon>Pedobacter</taxon>
    </lineage>
</organism>
<reference evidence="2" key="1">
    <citation type="submission" date="2016-10" db="EMBL/GenBank/DDBJ databases">
        <authorList>
            <person name="Varghese N."/>
            <person name="Submissions S."/>
        </authorList>
    </citation>
    <scope>NUCLEOTIDE SEQUENCE [LARGE SCALE GENOMIC DNA]</scope>
    <source>
        <strain evidence="2">DSM 18130</strain>
    </source>
</reference>
<sequence>MKKYSIIFIFLLTIIACNKRKLSEDEEHLNMYFNEKQHTDLSKLNNYFIVVISGNCGSCTEKTIKFLKQLGDRKNYKFSDYKKIVIIPRNNSEVLDSMKNTNIEFIVDEGFELEKYGVNFQRNAFFEFKKSQLFYKDWLYLDNVDTISKKYGFILK</sequence>
<name>A0A1I0TY22_9SPHI</name>
<protein>
    <recommendedName>
        <fullName evidence="3">AhpC/TSA family protein</fullName>
    </recommendedName>
</protein>
<dbReference type="PROSITE" id="PS51257">
    <property type="entry name" value="PROKAR_LIPOPROTEIN"/>
    <property type="match status" value="1"/>
</dbReference>
<evidence type="ECO:0008006" key="3">
    <source>
        <dbReference type="Google" id="ProtNLM"/>
    </source>
</evidence>
<dbReference type="AlphaFoldDB" id="A0A1I0TY22"/>
<dbReference type="EMBL" id="FOJM01000016">
    <property type="protein sequence ID" value="SFA56638.1"/>
    <property type="molecule type" value="Genomic_DNA"/>
</dbReference>
<evidence type="ECO:0000313" key="1">
    <source>
        <dbReference type="EMBL" id="SFA56638.1"/>
    </source>
</evidence>
<accession>A0A1I0TY22</accession>
<dbReference type="RefSeq" id="WP_090986360.1">
    <property type="nucleotide sequence ID" value="NZ_FOJM01000016.1"/>
</dbReference>
<gene>
    <name evidence="1" type="ORF">SAMN04488511_11664</name>
</gene>
<proteinExistence type="predicted"/>
<evidence type="ECO:0000313" key="2">
    <source>
        <dbReference type="Proteomes" id="UP000198836"/>
    </source>
</evidence>